<evidence type="ECO:0000256" key="2">
    <source>
        <dbReference type="ARBA" id="ARBA00022723"/>
    </source>
</evidence>
<evidence type="ECO:0000259" key="7">
    <source>
        <dbReference type="Pfam" id="PF05699"/>
    </source>
</evidence>
<evidence type="ECO:0000256" key="6">
    <source>
        <dbReference type="SAM" id="MobiDB-lite"/>
    </source>
</evidence>
<dbReference type="GO" id="GO:0046983">
    <property type="term" value="F:protein dimerization activity"/>
    <property type="evidence" value="ECO:0007669"/>
    <property type="project" value="InterPro"/>
</dbReference>
<dbReference type="PANTHER" id="PTHR46481">
    <property type="entry name" value="ZINC FINGER BED DOMAIN-CONTAINING PROTEIN 4"/>
    <property type="match status" value="1"/>
</dbReference>
<dbReference type="Proteomes" id="UP000887540">
    <property type="component" value="Unplaced"/>
</dbReference>
<keyword evidence="5" id="KW-0539">Nucleus</keyword>
<name>A0A914BVI8_9BILA</name>
<dbReference type="InterPro" id="IPR012337">
    <property type="entry name" value="RNaseH-like_sf"/>
</dbReference>
<feature type="region of interest" description="Disordered" evidence="6">
    <location>
        <begin position="1"/>
        <end position="43"/>
    </location>
</feature>
<feature type="compositionally biased region" description="Basic and acidic residues" evidence="6">
    <location>
        <begin position="28"/>
        <end position="40"/>
    </location>
</feature>
<evidence type="ECO:0000256" key="1">
    <source>
        <dbReference type="ARBA" id="ARBA00004123"/>
    </source>
</evidence>
<evidence type="ECO:0000256" key="4">
    <source>
        <dbReference type="ARBA" id="ARBA00022833"/>
    </source>
</evidence>
<comment type="subcellular location">
    <subcellularLocation>
        <location evidence="1">Nucleus</location>
    </subcellularLocation>
</comment>
<organism evidence="8 9">
    <name type="scientific">Acrobeloides nanus</name>
    <dbReference type="NCBI Taxonomy" id="290746"/>
    <lineage>
        <taxon>Eukaryota</taxon>
        <taxon>Metazoa</taxon>
        <taxon>Ecdysozoa</taxon>
        <taxon>Nematoda</taxon>
        <taxon>Chromadorea</taxon>
        <taxon>Rhabditida</taxon>
        <taxon>Tylenchina</taxon>
        <taxon>Cephalobomorpha</taxon>
        <taxon>Cephaloboidea</taxon>
        <taxon>Cephalobidae</taxon>
        <taxon>Acrobeloides</taxon>
    </lineage>
</organism>
<feature type="compositionally biased region" description="Acidic residues" evidence="6">
    <location>
        <begin position="1"/>
        <end position="27"/>
    </location>
</feature>
<dbReference type="InterPro" id="IPR052035">
    <property type="entry name" value="ZnF_BED_domain_contain"/>
</dbReference>
<keyword evidence="4" id="KW-0862">Zinc</keyword>
<dbReference type="SUPFAM" id="SSF53098">
    <property type="entry name" value="Ribonuclease H-like"/>
    <property type="match status" value="1"/>
</dbReference>
<dbReference type="AlphaFoldDB" id="A0A914BVI8"/>
<dbReference type="WBParaSite" id="ACRNAN_Path_1098.g4215.t1">
    <property type="protein sequence ID" value="ACRNAN_Path_1098.g4215.t1"/>
    <property type="gene ID" value="ACRNAN_Path_1098.g4215"/>
</dbReference>
<keyword evidence="3" id="KW-0863">Zinc-finger</keyword>
<accession>A0A914BVI8</accession>
<evidence type="ECO:0000256" key="3">
    <source>
        <dbReference type="ARBA" id="ARBA00022771"/>
    </source>
</evidence>
<dbReference type="GO" id="GO:0005634">
    <property type="term" value="C:nucleus"/>
    <property type="evidence" value="ECO:0007669"/>
    <property type="project" value="UniProtKB-SubCell"/>
</dbReference>
<keyword evidence="2" id="KW-0479">Metal-binding</keyword>
<dbReference type="InterPro" id="IPR008906">
    <property type="entry name" value="HATC_C_dom"/>
</dbReference>
<dbReference type="Pfam" id="PF05699">
    <property type="entry name" value="Dimer_Tnp_hAT"/>
    <property type="match status" value="1"/>
</dbReference>
<evidence type="ECO:0000313" key="8">
    <source>
        <dbReference type="Proteomes" id="UP000887540"/>
    </source>
</evidence>
<evidence type="ECO:0000256" key="5">
    <source>
        <dbReference type="ARBA" id="ARBA00023242"/>
    </source>
</evidence>
<feature type="domain" description="HAT C-terminal dimerisation" evidence="7">
    <location>
        <begin position="597"/>
        <end position="659"/>
    </location>
</feature>
<keyword evidence="8" id="KW-1185">Reference proteome</keyword>
<dbReference type="PANTHER" id="PTHR46481:SF10">
    <property type="entry name" value="ZINC FINGER BED DOMAIN-CONTAINING PROTEIN 39"/>
    <property type="match status" value="1"/>
</dbReference>
<dbReference type="GO" id="GO:0008270">
    <property type="term" value="F:zinc ion binding"/>
    <property type="evidence" value="ECO:0007669"/>
    <property type="project" value="UniProtKB-KW"/>
</dbReference>
<evidence type="ECO:0000313" key="9">
    <source>
        <dbReference type="WBParaSite" id="ACRNAN_Path_1098.g4215.t1"/>
    </source>
</evidence>
<reference evidence="9" key="1">
    <citation type="submission" date="2022-11" db="UniProtKB">
        <authorList>
            <consortium name="WormBaseParasite"/>
        </authorList>
    </citation>
    <scope>IDENTIFICATION</scope>
</reference>
<sequence>MSDQSEEESMDLEEFAEELEEEENSEESNDKESDDSEQHKVYKGHLTNPQKIRILDMFLDGTLRKGNDVMAGFVQLVYNDAPDISAASICKECSVVLGESHSVRSSLYSHQKAHQKQEPVDIKVPGIIKLKLTSLLADMVSMDILPFYSVKKEGLRKILVENFKEGYNFGRMISTNFEVPPPSPDISDLIPNDDTVKKFVDDYVALYQPKFNAYVKRNMEMYGAGITMDFCQKSSEYFISTVHFLTADWTFQHGVLDFHEYEEECSRGVDILRDFQESMQEHGLNENTLSARIMYNTDRGTNLLNALSNYQRFDDPCHQLNILCFRLTKPYSNNYLPAQFALDEEVKDKLRDIDRTISYCLNIINGVTSRKKLRKRVKKLGPALVKPTEIRWLTSYYSVISFLNLNQNQLKYIYNALKNIPVYKEALTNVYGNRETLEKYVEVVEPISKVIKILEQENMPTFNLVALKFHWLQEIYGKLKNSENKIECILALSASKIIEYQKSLPTTVSEHHFIGLLCDPLLKDEAAKLEFWTTPQEVKQLFKKYVEKYNKPIINDRYEISPDSPFSEACRNQPDILENEINEYLGRSSSAYAATYTDCLHFWRSQEEHFKHIAVLARRLLPIVSSAASERIGSTLSKELAKQRLRLNSNTVTSLILMKNLKKFQDVVN</sequence>
<proteinExistence type="predicted"/>
<protein>
    <submittedName>
        <fullName evidence="9">HAT C-terminal dimerisation domain-containing protein</fullName>
    </submittedName>
</protein>